<reference evidence="2" key="1">
    <citation type="submission" date="2020-02" db="EMBL/GenBank/DDBJ databases">
        <authorList>
            <person name="Meier V. D."/>
        </authorList>
    </citation>
    <scope>NUCLEOTIDE SEQUENCE</scope>
    <source>
        <strain evidence="2">AVDCRST_MAG03</strain>
    </source>
</reference>
<proteinExistence type="predicted"/>
<accession>A0A6J4NPC1</accession>
<sequence length="306" mass="33695">MPEVKTIDVLEGQRSALLAPATGRRALYSERVMEPLRPLWEHIMSFMPAGAASGSGEGGDPALAAARLIGLYDPDSDAGEGIDALAELDKRDSFAGCVRAQESALEALSPQEHGVDFEGVTFALALADPRTPDLMERHAGYMGGASFSDWILAYVWPTDYNLPRLPALAVHELHHKVRLAFEPWDETTTVGQYLVLEGLAEAFAAERFGEELLGPWTKALTEDELETARPGMRDALEVSGFNEIRGYIFGDWAAPQFGYDPRGLPDFVGYSMGYRLVREYLQRTARSAVEASYVPWGEIVEGSRYF</sequence>
<organism evidence="2">
    <name type="scientific">uncultured Rubrobacteraceae bacterium</name>
    <dbReference type="NCBI Taxonomy" id="349277"/>
    <lineage>
        <taxon>Bacteria</taxon>
        <taxon>Bacillati</taxon>
        <taxon>Actinomycetota</taxon>
        <taxon>Rubrobacteria</taxon>
        <taxon>Rubrobacterales</taxon>
        <taxon>Rubrobacteraceae</taxon>
        <taxon>environmental samples</taxon>
    </lineage>
</organism>
<name>A0A6J4NPC1_9ACTN</name>
<dbReference type="AlphaFoldDB" id="A0A6J4NPC1"/>
<dbReference type="Pfam" id="PF10026">
    <property type="entry name" value="DUF2268"/>
    <property type="match status" value="1"/>
</dbReference>
<evidence type="ECO:0000259" key="1">
    <source>
        <dbReference type="Pfam" id="PF10026"/>
    </source>
</evidence>
<dbReference type="EMBL" id="CADCUT010000048">
    <property type="protein sequence ID" value="CAA9393884.1"/>
    <property type="molecule type" value="Genomic_DNA"/>
</dbReference>
<gene>
    <name evidence="2" type="ORF">AVDCRST_MAG03-797</name>
</gene>
<protein>
    <recommendedName>
        <fullName evidence="1">DUF2268 domain-containing protein</fullName>
    </recommendedName>
</protein>
<dbReference type="InterPro" id="IPR018728">
    <property type="entry name" value="DUF2268"/>
</dbReference>
<evidence type="ECO:0000313" key="2">
    <source>
        <dbReference type="EMBL" id="CAA9393884.1"/>
    </source>
</evidence>
<feature type="domain" description="DUF2268" evidence="1">
    <location>
        <begin position="120"/>
        <end position="300"/>
    </location>
</feature>